<dbReference type="SMART" id="SM00875">
    <property type="entry name" value="BACK"/>
    <property type="match status" value="1"/>
</dbReference>
<feature type="domain" description="BTB" evidence="3">
    <location>
        <begin position="57"/>
        <end position="124"/>
    </location>
</feature>
<evidence type="ECO:0000259" key="3">
    <source>
        <dbReference type="PROSITE" id="PS50097"/>
    </source>
</evidence>
<evidence type="ECO:0000256" key="1">
    <source>
        <dbReference type="ARBA" id="ARBA00022441"/>
    </source>
</evidence>
<gene>
    <name evidence="4" type="ORF">ACJMK2_019327</name>
</gene>
<dbReference type="InterPro" id="IPR006652">
    <property type="entry name" value="Kelch_1"/>
</dbReference>
<name>A0ABD3UG24_SINWO</name>
<evidence type="ECO:0000313" key="5">
    <source>
        <dbReference type="Proteomes" id="UP001634394"/>
    </source>
</evidence>
<reference evidence="4 5" key="1">
    <citation type="submission" date="2024-11" db="EMBL/GenBank/DDBJ databases">
        <title>Chromosome-level genome assembly of the freshwater bivalve Anodonta woodiana.</title>
        <authorList>
            <person name="Chen X."/>
        </authorList>
    </citation>
    <scope>NUCLEOTIDE SEQUENCE [LARGE SCALE GENOMIC DNA]</scope>
    <source>
        <strain evidence="4">MN2024</strain>
        <tissue evidence="4">Gills</tissue>
    </source>
</reference>
<keyword evidence="5" id="KW-1185">Reference proteome</keyword>
<protein>
    <recommendedName>
        <fullName evidence="3">BTB domain-containing protein</fullName>
    </recommendedName>
</protein>
<proteinExistence type="predicted"/>
<evidence type="ECO:0000256" key="2">
    <source>
        <dbReference type="ARBA" id="ARBA00022737"/>
    </source>
</evidence>
<dbReference type="InterPro" id="IPR000210">
    <property type="entry name" value="BTB/POZ_dom"/>
</dbReference>
<sequence>MQREEDMNRSASSLADSQLSEICSSFALDTDDKYIDHERASNLLQEFSKLYQNKEFVDITLVVENKEFPCHMNVLAVSSPFFMAMFSSDMAESKQKKITLKEIDSLTMKLVLDYIYNGQVSLSEDTVQHLLSASNRFQLLSLRSGCASFMMNHITVSNCIGVYFFAKAHECDDLAKKAKEIINNQFATLCHHQEFLSLPVDKLVEIISDDDINVTLEEIVFEAAIDWLKKDQEKRKKHMDEVMKCVRFANISSYYFCDRIDNNPVLKSCKSLAETLDSVRYYHMLRNRQQEMDLNLMPRRGMMYDRGVMIIANPYTEDSLKKFNSMEMLLPKTGEIIHICKLPQSLHTPGVAITGDNQIYLAGGAIRKINYRGSITTEGVSNNFYVFDQISGTWQTKAKMHMSRAMFCLTIVDGYAFAIGGQDGTEILSTVERYDPHTNTWMLVAPLPQSLRFMTSVSHRGKLYVFGGEMPTNVSNAAYRYEVTEDVWVELSPMASPRVLAGSVVFNGKIYIIGGNAALSDKWKKEYLPEYCVSSVEMFDPVTETWSSGPELPNALCGAGVVKYGNTILIVGGEDDKSWMAGLCWLKEDKGRQSWVEGQELPTVMSTFGCVVANIQHEVVKQQ</sequence>
<evidence type="ECO:0000313" key="4">
    <source>
        <dbReference type="EMBL" id="KAL3848474.1"/>
    </source>
</evidence>
<accession>A0ABD3UG24</accession>
<dbReference type="Pfam" id="PF07707">
    <property type="entry name" value="BACK"/>
    <property type="match status" value="1"/>
</dbReference>
<dbReference type="AlphaFoldDB" id="A0ABD3UG24"/>
<dbReference type="PANTHER" id="PTHR45632:SF5">
    <property type="entry name" value="KELCH-LIKE PROTEIN 22"/>
    <property type="match status" value="1"/>
</dbReference>
<dbReference type="Gene3D" id="1.25.40.420">
    <property type="match status" value="1"/>
</dbReference>
<dbReference type="SUPFAM" id="SSF54695">
    <property type="entry name" value="POZ domain"/>
    <property type="match status" value="1"/>
</dbReference>
<dbReference type="Pfam" id="PF24981">
    <property type="entry name" value="Beta-prop_ATRN-LZTR1"/>
    <property type="match status" value="1"/>
</dbReference>
<dbReference type="EMBL" id="JBJQND010000016">
    <property type="protein sequence ID" value="KAL3848473.1"/>
    <property type="molecule type" value="Genomic_DNA"/>
</dbReference>
<keyword evidence="1" id="KW-0880">Kelch repeat</keyword>
<dbReference type="SMART" id="SM00225">
    <property type="entry name" value="BTB"/>
    <property type="match status" value="1"/>
</dbReference>
<dbReference type="InterPro" id="IPR011705">
    <property type="entry name" value="BACK"/>
</dbReference>
<comment type="caution">
    <text evidence="4">The sequence shown here is derived from an EMBL/GenBank/DDBJ whole genome shotgun (WGS) entry which is preliminary data.</text>
</comment>
<dbReference type="SUPFAM" id="SSF117281">
    <property type="entry name" value="Kelch motif"/>
    <property type="match status" value="1"/>
</dbReference>
<dbReference type="Proteomes" id="UP001634394">
    <property type="component" value="Unassembled WGS sequence"/>
</dbReference>
<keyword evidence="2" id="KW-0677">Repeat</keyword>
<dbReference type="InterPro" id="IPR015915">
    <property type="entry name" value="Kelch-typ_b-propeller"/>
</dbReference>
<dbReference type="InterPro" id="IPR017096">
    <property type="entry name" value="BTB-kelch_protein"/>
</dbReference>
<dbReference type="Gene3D" id="3.30.710.10">
    <property type="entry name" value="Potassium Channel Kv1.1, Chain A"/>
    <property type="match status" value="1"/>
</dbReference>
<dbReference type="Gene3D" id="2.120.10.80">
    <property type="entry name" value="Kelch-type beta propeller"/>
    <property type="match status" value="1"/>
</dbReference>
<dbReference type="FunFam" id="1.25.40.420:FF:000001">
    <property type="entry name" value="Kelch-like family member 12"/>
    <property type="match status" value="1"/>
</dbReference>
<organism evidence="4 5">
    <name type="scientific">Sinanodonta woodiana</name>
    <name type="common">Chinese pond mussel</name>
    <name type="synonym">Anodonta woodiana</name>
    <dbReference type="NCBI Taxonomy" id="1069815"/>
    <lineage>
        <taxon>Eukaryota</taxon>
        <taxon>Metazoa</taxon>
        <taxon>Spiralia</taxon>
        <taxon>Lophotrochozoa</taxon>
        <taxon>Mollusca</taxon>
        <taxon>Bivalvia</taxon>
        <taxon>Autobranchia</taxon>
        <taxon>Heteroconchia</taxon>
        <taxon>Palaeoheterodonta</taxon>
        <taxon>Unionida</taxon>
        <taxon>Unionoidea</taxon>
        <taxon>Unionidae</taxon>
        <taxon>Unioninae</taxon>
        <taxon>Sinanodonta</taxon>
    </lineage>
</organism>
<dbReference type="EMBL" id="JBJQND010000016">
    <property type="protein sequence ID" value="KAL3848474.1"/>
    <property type="molecule type" value="Genomic_DNA"/>
</dbReference>
<dbReference type="InterPro" id="IPR011333">
    <property type="entry name" value="SKP1/BTB/POZ_sf"/>
</dbReference>
<dbReference type="SMART" id="SM00612">
    <property type="entry name" value="Kelch"/>
    <property type="match status" value="4"/>
</dbReference>
<dbReference type="PROSITE" id="PS50097">
    <property type="entry name" value="BTB"/>
    <property type="match status" value="1"/>
</dbReference>
<dbReference type="PIRSF" id="PIRSF037037">
    <property type="entry name" value="Kelch-like_protein_gigaxonin"/>
    <property type="match status" value="1"/>
</dbReference>
<dbReference type="Pfam" id="PF00651">
    <property type="entry name" value="BTB"/>
    <property type="match status" value="1"/>
</dbReference>
<dbReference type="PANTHER" id="PTHR45632">
    <property type="entry name" value="LD33804P"/>
    <property type="match status" value="1"/>
</dbReference>
<dbReference type="InterPro" id="IPR056737">
    <property type="entry name" value="Beta-prop_ATRN-MKLN-like"/>
</dbReference>